<dbReference type="GO" id="GO:0009279">
    <property type="term" value="C:cell outer membrane"/>
    <property type="evidence" value="ECO:0007669"/>
    <property type="project" value="UniProtKB-SubCell"/>
</dbReference>
<dbReference type="InterPro" id="IPR000531">
    <property type="entry name" value="Beta-barrel_TonB"/>
</dbReference>
<proteinExistence type="inferred from homology"/>
<comment type="subcellular location">
    <subcellularLocation>
        <location evidence="1 10">Cell outer membrane</location>
        <topology evidence="1 10">Multi-pass membrane protein</topology>
    </subcellularLocation>
</comment>
<feature type="domain" description="TonB-dependent receptor-like beta-barrel" evidence="13">
    <location>
        <begin position="471"/>
        <end position="940"/>
    </location>
</feature>
<dbReference type="AlphaFoldDB" id="A0A521BFB3"/>
<dbReference type="SUPFAM" id="SSF56935">
    <property type="entry name" value="Porins"/>
    <property type="match status" value="1"/>
</dbReference>
<feature type="chain" id="PRO_5021697949" evidence="12">
    <location>
        <begin position="28"/>
        <end position="970"/>
    </location>
</feature>
<evidence type="ECO:0000313" key="16">
    <source>
        <dbReference type="Proteomes" id="UP000317557"/>
    </source>
</evidence>
<evidence type="ECO:0000256" key="1">
    <source>
        <dbReference type="ARBA" id="ARBA00004571"/>
    </source>
</evidence>
<dbReference type="Pfam" id="PF13715">
    <property type="entry name" value="CarbopepD_reg_2"/>
    <property type="match status" value="1"/>
</dbReference>
<dbReference type="Gene3D" id="2.60.40.1120">
    <property type="entry name" value="Carboxypeptidase-like, regulatory domain"/>
    <property type="match status" value="1"/>
</dbReference>
<dbReference type="Pfam" id="PF07715">
    <property type="entry name" value="Plug"/>
    <property type="match status" value="1"/>
</dbReference>
<keyword evidence="5 12" id="KW-0732">Signal</keyword>
<feature type="domain" description="TonB-dependent receptor plug" evidence="14">
    <location>
        <begin position="130"/>
        <end position="237"/>
    </location>
</feature>
<evidence type="ECO:0000256" key="12">
    <source>
        <dbReference type="SAM" id="SignalP"/>
    </source>
</evidence>
<organism evidence="15 16">
    <name type="scientific">Gracilimonas mengyeensis</name>
    <dbReference type="NCBI Taxonomy" id="1302730"/>
    <lineage>
        <taxon>Bacteria</taxon>
        <taxon>Pseudomonadati</taxon>
        <taxon>Balneolota</taxon>
        <taxon>Balneolia</taxon>
        <taxon>Balneolales</taxon>
        <taxon>Balneolaceae</taxon>
        <taxon>Gracilimonas</taxon>
    </lineage>
</organism>
<dbReference type="EMBL" id="FXTP01000002">
    <property type="protein sequence ID" value="SMO45762.1"/>
    <property type="molecule type" value="Genomic_DNA"/>
</dbReference>
<keyword evidence="4 10" id="KW-0812">Transmembrane</keyword>
<reference evidence="15 16" key="1">
    <citation type="submission" date="2017-05" db="EMBL/GenBank/DDBJ databases">
        <authorList>
            <person name="Varghese N."/>
            <person name="Submissions S."/>
        </authorList>
    </citation>
    <scope>NUCLEOTIDE SEQUENCE [LARGE SCALE GENOMIC DNA]</scope>
    <source>
        <strain evidence="15 16">DSM 21985</strain>
    </source>
</reference>
<evidence type="ECO:0000256" key="9">
    <source>
        <dbReference type="ARBA" id="ARBA00023237"/>
    </source>
</evidence>
<keyword evidence="7 10" id="KW-0472">Membrane</keyword>
<feature type="signal peptide" evidence="12">
    <location>
        <begin position="1"/>
        <end position="27"/>
    </location>
</feature>
<evidence type="ECO:0000256" key="10">
    <source>
        <dbReference type="PROSITE-ProRule" id="PRU01360"/>
    </source>
</evidence>
<keyword evidence="2 10" id="KW-0813">Transport</keyword>
<dbReference type="RefSeq" id="WP_142453242.1">
    <property type="nucleotide sequence ID" value="NZ_FXTP01000002.1"/>
</dbReference>
<dbReference type="InterPro" id="IPR036942">
    <property type="entry name" value="Beta-barrel_TonB_sf"/>
</dbReference>
<dbReference type="Gene3D" id="2.40.170.20">
    <property type="entry name" value="TonB-dependent receptor, beta-barrel domain"/>
    <property type="match status" value="1"/>
</dbReference>
<keyword evidence="9 10" id="KW-0998">Cell outer membrane</keyword>
<evidence type="ECO:0000256" key="11">
    <source>
        <dbReference type="RuleBase" id="RU003357"/>
    </source>
</evidence>
<evidence type="ECO:0000259" key="14">
    <source>
        <dbReference type="Pfam" id="PF07715"/>
    </source>
</evidence>
<dbReference type="Pfam" id="PF00593">
    <property type="entry name" value="TonB_dep_Rec_b-barrel"/>
    <property type="match status" value="1"/>
</dbReference>
<gene>
    <name evidence="15" type="ORF">SAMN06265219_102235</name>
</gene>
<accession>A0A521BFB3</accession>
<keyword evidence="3 10" id="KW-1134">Transmembrane beta strand</keyword>
<dbReference type="OrthoDB" id="1109208at2"/>
<dbReference type="InterPro" id="IPR039426">
    <property type="entry name" value="TonB-dep_rcpt-like"/>
</dbReference>
<keyword evidence="6 11" id="KW-0798">TonB box</keyword>
<evidence type="ECO:0000256" key="8">
    <source>
        <dbReference type="ARBA" id="ARBA00023170"/>
    </source>
</evidence>
<dbReference type="InterPro" id="IPR037066">
    <property type="entry name" value="Plug_dom_sf"/>
</dbReference>
<evidence type="ECO:0000259" key="13">
    <source>
        <dbReference type="Pfam" id="PF00593"/>
    </source>
</evidence>
<keyword evidence="16" id="KW-1185">Reference proteome</keyword>
<dbReference type="Proteomes" id="UP000317557">
    <property type="component" value="Unassembled WGS sequence"/>
</dbReference>
<dbReference type="PROSITE" id="PS52016">
    <property type="entry name" value="TONB_DEPENDENT_REC_3"/>
    <property type="match status" value="1"/>
</dbReference>
<dbReference type="SUPFAM" id="SSF49464">
    <property type="entry name" value="Carboxypeptidase regulatory domain-like"/>
    <property type="match status" value="1"/>
</dbReference>
<sequence>MRNKLRLVFIQFLVLILVGAASTEIQANSLDQTQISGMVTDSSGEPLAGVNIRVEGKVIGTATGVDGTFSLNVTQDPPLTLIVSIVGFKTQRVEITEAVVEDLIIELQEETVSGGDFVISASRVEESILEAPVSIERQDVIQIRTTASDDYYKALANLKGVDMTTSSINFQIINSRGFNSTGNTRMVQLTDGMDTQAPALNFPIGNLNGPSQLDVESMEFLPGASSALYGPNAFNGILLVNSKDPFSYPGLSVMVKSGVNHINSRPALGEPEDPQPMYETAIRYAKSFNNKFAFKVNFSYSQAEDWRGINYDDKNASLNSGFQSNPAYDGVHTYGDDGTFNMALLGLPGPTRAQIAAGVSQQTGVPQSEVEQYMAALPSQPVSRTGYREEYLVESDAKNLKFGTSLHYRITDAVEASYTFNYGYGTSVYSGAQRYSLKDFNISQHKIQFDGDNFMVRAYGTFENSGDSYIADFVGFSVNDQYMNTQQWFGAYGGTFTGGLIQAAAQAQGGDPTYNQATVNAILSNTALVGQFHAAARNAADANRYQPGTEAFNNAKEAATQAVVPNGALFDDQSRFLHAEGQYDFKNEIDFMDLQAGLSFRQYQLRSNGTIFDDEGGVDINEFGGYLQGSKSVLDDRLKLTGSVRYDKNENFDGQFNPRISAVINVTDNQNIRASYQTGFRNPTTQGQYIDLNVLTARLLGGLPYLAEKYNITENAFTLESVNNFTTELLAGNPAAAAELVPYTSFEPVKPEQIQSFEIGYKGLLGDKLFFDMAYYYNIYNDFIAQFRVRKAAGPFTGNPQTDQQVAASLLSGDASNTFQIYGNVDDEVESHGAAIGFDYSLPANFKLGANYNWNKLITEQGDGAYVFDYNTPEHKFNVSFSNRSLLDNLGFNVTYRWQDEFQWVSSFADGMVPAVSTIDAQVSYKIPNLNSIVKVGGSNVTNNRHYLNYGGPSLGAIYYVSLTFDEFLN</sequence>
<dbReference type="GO" id="GO:0015344">
    <property type="term" value="F:siderophore uptake transmembrane transporter activity"/>
    <property type="evidence" value="ECO:0007669"/>
    <property type="project" value="TreeGrafter"/>
</dbReference>
<evidence type="ECO:0000256" key="4">
    <source>
        <dbReference type="ARBA" id="ARBA00022692"/>
    </source>
</evidence>
<dbReference type="Gene3D" id="2.170.130.10">
    <property type="entry name" value="TonB-dependent receptor, plug domain"/>
    <property type="match status" value="1"/>
</dbReference>
<dbReference type="PANTHER" id="PTHR30069">
    <property type="entry name" value="TONB-DEPENDENT OUTER MEMBRANE RECEPTOR"/>
    <property type="match status" value="1"/>
</dbReference>
<evidence type="ECO:0000256" key="2">
    <source>
        <dbReference type="ARBA" id="ARBA00022448"/>
    </source>
</evidence>
<keyword evidence="8 15" id="KW-0675">Receptor</keyword>
<dbReference type="PANTHER" id="PTHR30069:SF29">
    <property type="entry name" value="HEMOGLOBIN AND HEMOGLOBIN-HAPTOGLOBIN-BINDING PROTEIN 1-RELATED"/>
    <property type="match status" value="1"/>
</dbReference>
<dbReference type="InterPro" id="IPR012910">
    <property type="entry name" value="Plug_dom"/>
</dbReference>
<evidence type="ECO:0000256" key="3">
    <source>
        <dbReference type="ARBA" id="ARBA00022452"/>
    </source>
</evidence>
<name>A0A521BFB3_9BACT</name>
<protein>
    <submittedName>
        <fullName evidence="15">TonB-dependent Receptor Plug Domain</fullName>
    </submittedName>
</protein>
<dbReference type="GO" id="GO:0044718">
    <property type="term" value="P:siderophore transmembrane transport"/>
    <property type="evidence" value="ECO:0007669"/>
    <property type="project" value="TreeGrafter"/>
</dbReference>
<evidence type="ECO:0000256" key="7">
    <source>
        <dbReference type="ARBA" id="ARBA00023136"/>
    </source>
</evidence>
<dbReference type="InterPro" id="IPR008969">
    <property type="entry name" value="CarboxyPept-like_regulatory"/>
</dbReference>
<evidence type="ECO:0000256" key="6">
    <source>
        <dbReference type="ARBA" id="ARBA00023077"/>
    </source>
</evidence>
<comment type="similarity">
    <text evidence="10 11">Belongs to the TonB-dependent receptor family.</text>
</comment>
<evidence type="ECO:0000313" key="15">
    <source>
        <dbReference type="EMBL" id="SMO45762.1"/>
    </source>
</evidence>
<evidence type="ECO:0000256" key="5">
    <source>
        <dbReference type="ARBA" id="ARBA00022729"/>
    </source>
</evidence>